<protein>
    <submittedName>
        <fullName evidence="1">Adenosylcobinamide amidohydrolase</fullName>
    </submittedName>
</protein>
<gene>
    <name evidence="1" type="ORF">SAMEA44547418_00293</name>
</gene>
<dbReference type="EMBL" id="LT906470">
    <property type="protein sequence ID" value="SNV57608.1"/>
    <property type="molecule type" value="Genomic_DNA"/>
</dbReference>
<organism evidence="1 2">
    <name type="scientific">Veillonella rodentium</name>
    <dbReference type="NCBI Taxonomy" id="248315"/>
    <lineage>
        <taxon>Bacteria</taxon>
        <taxon>Bacillati</taxon>
        <taxon>Bacillota</taxon>
        <taxon>Negativicutes</taxon>
        <taxon>Veillonellales</taxon>
        <taxon>Veillonellaceae</taxon>
        <taxon>Veillonella</taxon>
    </lineage>
</organism>
<dbReference type="GO" id="GO:0016787">
    <property type="term" value="F:hydrolase activity"/>
    <property type="evidence" value="ECO:0007669"/>
    <property type="project" value="UniProtKB-KW"/>
</dbReference>
<dbReference type="RefSeq" id="WP_095065116.1">
    <property type="nucleotide sequence ID" value="NZ_LT906470.1"/>
</dbReference>
<sequence length="263" mass="28725">MFTNPYEAPDELATGGHITKEINSVTVLFDDIHYSLSSGHLNGGFHHTLAVRNQQLTYRIETEKDLPGGSVSNYLAQEFEHIDTPVHFSTALLTSADMIHHAYAKIEERDTIVETIVTAGYDKTAHRAGTGYCYEEKNGVFTTPGTINILIFTNKALTDSAMVKAIMTITEAKTAAIQDWHIESVRRHPFINEDIPDAVTQEHFTSATGTSTDGIILTIDTNGDILTDAGSFSLFGDTLAKAVYVGVQRALQNGTDLISTNSD</sequence>
<dbReference type="AlphaFoldDB" id="A0A239YH91"/>
<dbReference type="Proteomes" id="UP000214973">
    <property type="component" value="Chromosome 1"/>
</dbReference>
<dbReference type="Pfam" id="PF01955">
    <property type="entry name" value="CbiZ"/>
    <property type="match status" value="1"/>
</dbReference>
<accession>A0A239YH91</accession>
<name>A0A239YH91_9FIRM</name>
<dbReference type="PANTHER" id="PTHR35336:SF5">
    <property type="entry name" value="ADENOSYLCOBINAMIDE AMIDOHYDROLASE"/>
    <property type="match status" value="1"/>
</dbReference>
<dbReference type="KEGG" id="vrm:44547418_00293"/>
<reference evidence="1 2" key="1">
    <citation type="submission" date="2017-06" db="EMBL/GenBank/DDBJ databases">
        <authorList>
            <consortium name="Pathogen Informatics"/>
        </authorList>
    </citation>
    <scope>NUCLEOTIDE SEQUENCE [LARGE SCALE GENOMIC DNA]</scope>
    <source>
        <strain evidence="1 2">NCTC12018</strain>
    </source>
</reference>
<dbReference type="InterPro" id="IPR002808">
    <property type="entry name" value="AdoCbi_amidolase"/>
</dbReference>
<proteinExistence type="predicted"/>
<evidence type="ECO:0000313" key="2">
    <source>
        <dbReference type="Proteomes" id="UP000214973"/>
    </source>
</evidence>
<keyword evidence="2" id="KW-1185">Reference proteome</keyword>
<dbReference type="InterPro" id="IPR052209">
    <property type="entry name" value="CbiZ"/>
</dbReference>
<keyword evidence="1" id="KW-0378">Hydrolase</keyword>
<dbReference type="PANTHER" id="PTHR35336">
    <property type="entry name" value="ADENOSYLCOBINAMIDE AMIDOHYDROLASE"/>
    <property type="match status" value="1"/>
</dbReference>
<evidence type="ECO:0000313" key="1">
    <source>
        <dbReference type="EMBL" id="SNV57608.1"/>
    </source>
</evidence>